<comment type="caution">
    <text evidence="2">The sequence shown here is derived from an EMBL/GenBank/DDBJ whole genome shotgun (WGS) entry which is preliminary data.</text>
</comment>
<sequence>MALYFLDGLNSGFVEGFNNRVKVLKRRCYGIFDVDHIFKRLSLDINDYEWFPAPSTLYLVTTTGIMVEPFFSTIALLA</sequence>
<evidence type="ECO:0000313" key="2">
    <source>
        <dbReference type="EMBL" id="MBE9069717.1"/>
    </source>
</evidence>
<organism evidence="2 3">
    <name type="scientific">Leptolyngbya cf. ectocarpi LEGE 11479</name>
    <dbReference type="NCBI Taxonomy" id="1828722"/>
    <lineage>
        <taxon>Bacteria</taxon>
        <taxon>Bacillati</taxon>
        <taxon>Cyanobacteriota</taxon>
        <taxon>Cyanophyceae</taxon>
        <taxon>Leptolyngbyales</taxon>
        <taxon>Leptolyngbyaceae</taxon>
        <taxon>Leptolyngbya group</taxon>
        <taxon>Leptolyngbya</taxon>
    </lineage>
</organism>
<dbReference type="InterPro" id="IPR002560">
    <property type="entry name" value="Transposase_DDE"/>
</dbReference>
<keyword evidence="3" id="KW-1185">Reference proteome</keyword>
<gene>
    <name evidence="2" type="ORF">IQ260_24025</name>
</gene>
<evidence type="ECO:0000313" key="3">
    <source>
        <dbReference type="Proteomes" id="UP000615026"/>
    </source>
</evidence>
<feature type="domain" description="Transposase IS204/IS1001/IS1096/IS1165 DDE" evidence="1">
    <location>
        <begin position="4"/>
        <end position="40"/>
    </location>
</feature>
<evidence type="ECO:0000259" key="1">
    <source>
        <dbReference type="Pfam" id="PF01610"/>
    </source>
</evidence>
<proteinExistence type="predicted"/>
<reference evidence="2" key="1">
    <citation type="submission" date="2020-10" db="EMBL/GenBank/DDBJ databases">
        <authorList>
            <person name="Castelo-Branco R."/>
            <person name="Eusebio N."/>
            <person name="Adriana R."/>
            <person name="Vieira A."/>
            <person name="Brugerolle De Fraissinette N."/>
            <person name="Rezende De Castro R."/>
            <person name="Schneider M.P."/>
            <person name="Vasconcelos V."/>
            <person name="Leao P.N."/>
        </authorList>
    </citation>
    <scope>NUCLEOTIDE SEQUENCE</scope>
    <source>
        <strain evidence="2">LEGE 11479</strain>
    </source>
</reference>
<dbReference type="AlphaFoldDB" id="A0A928ZYD2"/>
<dbReference type="EMBL" id="JADEXP010000313">
    <property type="protein sequence ID" value="MBE9069717.1"/>
    <property type="molecule type" value="Genomic_DNA"/>
</dbReference>
<dbReference type="Pfam" id="PF01610">
    <property type="entry name" value="DDE_Tnp_ISL3"/>
    <property type="match status" value="1"/>
</dbReference>
<dbReference type="Proteomes" id="UP000615026">
    <property type="component" value="Unassembled WGS sequence"/>
</dbReference>
<accession>A0A928ZYD2</accession>
<protein>
    <submittedName>
        <fullName evidence="2">Transposase</fullName>
    </submittedName>
</protein>
<name>A0A928ZYD2_LEPEC</name>